<dbReference type="KEGG" id="lpav:PLANPX_3003"/>
<dbReference type="AlphaFoldDB" id="A0A5K7XET6"/>
<dbReference type="RefSeq" id="WP_152099175.1">
    <property type="nucleotide sequence ID" value="NZ_AP021861.1"/>
</dbReference>
<evidence type="ECO:0000313" key="3">
    <source>
        <dbReference type="Proteomes" id="UP000326837"/>
    </source>
</evidence>
<dbReference type="Pfam" id="PF04940">
    <property type="entry name" value="BLUF"/>
    <property type="match status" value="1"/>
</dbReference>
<evidence type="ECO:0000313" key="2">
    <source>
        <dbReference type="EMBL" id="BBO33391.1"/>
    </source>
</evidence>
<accession>A0A5K7XET6</accession>
<dbReference type="SUPFAM" id="SSF54975">
    <property type="entry name" value="Acylphosphatase/BLUF domain-like"/>
    <property type="match status" value="1"/>
</dbReference>
<dbReference type="Gene3D" id="3.30.70.100">
    <property type="match status" value="1"/>
</dbReference>
<dbReference type="Proteomes" id="UP000326837">
    <property type="component" value="Chromosome"/>
</dbReference>
<gene>
    <name evidence="2" type="ORF">PLANPX_3003</name>
</gene>
<feature type="domain" description="BLUF" evidence="1">
    <location>
        <begin position="1"/>
        <end position="95"/>
    </location>
</feature>
<dbReference type="InterPro" id="IPR007024">
    <property type="entry name" value="BLUF_domain"/>
</dbReference>
<dbReference type="InterPro" id="IPR036046">
    <property type="entry name" value="Acylphosphatase-like_dom_sf"/>
</dbReference>
<proteinExistence type="predicted"/>
<dbReference type="SMART" id="SM01034">
    <property type="entry name" value="BLUF"/>
    <property type="match status" value="1"/>
</dbReference>
<organism evidence="2 3">
    <name type="scientific">Lacipirellula parvula</name>
    <dbReference type="NCBI Taxonomy" id="2650471"/>
    <lineage>
        <taxon>Bacteria</taxon>
        <taxon>Pseudomonadati</taxon>
        <taxon>Planctomycetota</taxon>
        <taxon>Planctomycetia</taxon>
        <taxon>Pirellulales</taxon>
        <taxon>Lacipirellulaceae</taxon>
        <taxon>Lacipirellula</taxon>
    </lineage>
</organism>
<dbReference type="GO" id="GO:0009882">
    <property type="term" value="F:blue light photoreceptor activity"/>
    <property type="evidence" value="ECO:0007669"/>
    <property type="project" value="InterPro"/>
</dbReference>
<reference evidence="3" key="1">
    <citation type="submission" date="2019-10" db="EMBL/GenBank/DDBJ databases">
        <title>Lacipirellula parvula gen. nov., sp. nov., representing a lineage of planctomycetes widespread in freshwater anoxic habitats, and description of the family Lacipirellulaceae.</title>
        <authorList>
            <person name="Dedysh S.N."/>
            <person name="Kulichevskaya I.S."/>
            <person name="Beletsky A.V."/>
            <person name="Rakitin A.L."/>
            <person name="Mardanov A.V."/>
            <person name="Ivanova A.A."/>
            <person name="Saltykova V.X."/>
            <person name="Rijpstra W.I.C."/>
            <person name="Sinninghe Damste J.S."/>
            <person name="Ravin N.V."/>
        </authorList>
    </citation>
    <scope>NUCLEOTIDE SEQUENCE [LARGE SCALE GENOMIC DNA]</scope>
    <source>
        <strain evidence="3">PX69</strain>
    </source>
</reference>
<name>A0A5K7XET6_9BACT</name>
<keyword evidence="3" id="KW-1185">Reference proteome</keyword>
<dbReference type="GO" id="GO:0071949">
    <property type="term" value="F:FAD binding"/>
    <property type="evidence" value="ECO:0007669"/>
    <property type="project" value="InterPro"/>
</dbReference>
<evidence type="ECO:0000259" key="1">
    <source>
        <dbReference type="PROSITE" id="PS50925"/>
    </source>
</evidence>
<sequence>MFALVYTSVATAPFDESAMVQLTRLASAKNQRLEITGYLTYEFESATFLQFLEGEKEVVEQLMATIEADSRHRILNVVPILDEERQVAIRRTSAGAARPGLKANMTAAPWPGARRLFPDWTMKLLSKDDFQRFNLEGELVEAMVALRQQSVERATTPIAVIRLSRLLAVHCLASA</sequence>
<dbReference type="PROSITE" id="PS50925">
    <property type="entry name" value="BLUF"/>
    <property type="match status" value="1"/>
</dbReference>
<protein>
    <recommendedName>
        <fullName evidence="1">BLUF domain-containing protein</fullName>
    </recommendedName>
</protein>
<dbReference type="EMBL" id="AP021861">
    <property type="protein sequence ID" value="BBO33391.1"/>
    <property type="molecule type" value="Genomic_DNA"/>
</dbReference>